<feature type="signal peptide" evidence="7">
    <location>
        <begin position="1"/>
        <end position="42"/>
    </location>
</feature>
<comment type="subcellular location">
    <subcellularLocation>
        <location evidence="1 7">Periplasm</location>
    </subcellularLocation>
</comment>
<evidence type="ECO:0000256" key="6">
    <source>
        <dbReference type="ARBA" id="ARBA00025643"/>
    </source>
</evidence>
<evidence type="ECO:0000256" key="3">
    <source>
        <dbReference type="ARBA" id="ARBA00014754"/>
    </source>
</evidence>
<name>A0A1M7HEH0_9GAMM</name>
<dbReference type="STRING" id="29571.SAMN05878437_2087"/>
<dbReference type="InParanoid" id="A0A1M7HEH0"/>
<keyword evidence="9" id="KW-0969">Cilium</keyword>
<reference evidence="9 10" key="1">
    <citation type="submission" date="2016-11" db="EMBL/GenBank/DDBJ databases">
        <authorList>
            <person name="Jaros S."/>
            <person name="Januszkiewicz K."/>
            <person name="Wedrychowicz H."/>
        </authorList>
    </citation>
    <scope>NUCLEOTIDE SEQUENCE [LARGE SCALE GENOMIC DNA]</scope>
    <source>
        <strain evidence="9 10">ACAM 12</strain>
    </source>
</reference>
<dbReference type="InterPro" id="IPR017585">
    <property type="entry name" value="SAF_FlgA"/>
</dbReference>
<comment type="similarity">
    <text evidence="2 7">Belongs to the FlgA family.</text>
</comment>
<evidence type="ECO:0000256" key="1">
    <source>
        <dbReference type="ARBA" id="ARBA00004418"/>
    </source>
</evidence>
<feature type="domain" description="SAF" evidence="8">
    <location>
        <begin position="122"/>
        <end position="184"/>
    </location>
</feature>
<dbReference type="PANTHER" id="PTHR36307:SF1">
    <property type="entry name" value="FLAGELLA BASAL BODY P-RING FORMATION PROTEIN FLGA"/>
    <property type="match status" value="1"/>
</dbReference>
<keyword evidence="9" id="KW-0966">Cell projection</keyword>
<dbReference type="OrthoDB" id="6236246at2"/>
<dbReference type="Gene3D" id="3.90.1210.10">
    <property type="entry name" value="Antifreeze-like/N-acetylneuraminic acid synthase C-terminal domain"/>
    <property type="match status" value="1"/>
</dbReference>
<dbReference type="InterPro" id="IPR039246">
    <property type="entry name" value="Flagellar_FlgA"/>
</dbReference>
<comment type="function">
    <text evidence="6 7">Involved in the assembly process of the P-ring formation. It may associate with FlgF on the rod constituting a structure essential for the P-ring assembly or may act as a modulator protein for the P-ring assembly.</text>
</comment>
<evidence type="ECO:0000313" key="10">
    <source>
        <dbReference type="Proteomes" id="UP000190911"/>
    </source>
</evidence>
<organism evidence="9 10">
    <name type="scientific">Vreelandella subglaciescola</name>
    <dbReference type="NCBI Taxonomy" id="29571"/>
    <lineage>
        <taxon>Bacteria</taxon>
        <taxon>Pseudomonadati</taxon>
        <taxon>Pseudomonadota</taxon>
        <taxon>Gammaproteobacteria</taxon>
        <taxon>Oceanospirillales</taxon>
        <taxon>Halomonadaceae</taxon>
        <taxon>Vreelandella</taxon>
    </lineage>
</organism>
<dbReference type="Gene3D" id="2.30.30.760">
    <property type="match status" value="1"/>
</dbReference>
<dbReference type="Pfam" id="PF17656">
    <property type="entry name" value="ChapFlgA_N"/>
    <property type="match status" value="1"/>
</dbReference>
<dbReference type="GO" id="GO:0042597">
    <property type="term" value="C:periplasmic space"/>
    <property type="evidence" value="ECO:0007669"/>
    <property type="project" value="UniProtKB-SubCell"/>
</dbReference>
<dbReference type="PANTHER" id="PTHR36307">
    <property type="entry name" value="FLAGELLA BASAL BODY P-RING FORMATION PROTEIN FLGA"/>
    <property type="match status" value="1"/>
</dbReference>
<dbReference type="FunCoup" id="A0A1M7HEH0">
    <property type="interactions" value="36"/>
</dbReference>
<sequence>MPISLASLPNPTSYRHIQAACFRAFTGFAVVALLALSSPAVANDAALMQNVQQFLHGRTQALGEEVMIDLRPPSPHLPACVQPEPFLPNPDASPLGRVTVGVRCGKQHRKVRYMQAQVDVIGQYVVAAEDLPRDTRITPDLLRQQSGNLGELSSRTLVLEDDVVGNITRRSIRSGSTFQTQDVRAPLMVKRGDAVSVVAKGSGFRVSREGKAMENGSQGEQIRVRFGRREILDARVISDGLLGIDF</sequence>
<keyword evidence="9" id="KW-0282">Flagellum</keyword>
<keyword evidence="7" id="KW-1005">Bacterial flagellum biogenesis</keyword>
<dbReference type="SMART" id="SM00858">
    <property type="entry name" value="SAF"/>
    <property type="match status" value="1"/>
</dbReference>
<dbReference type="NCBIfam" id="TIGR03170">
    <property type="entry name" value="flgA_cterm"/>
    <property type="match status" value="1"/>
</dbReference>
<evidence type="ECO:0000313" key="9">
    <source>
        <dbReference type="EMBL" id="SHM26859.1"/>
    </source>
</evidence>
<feature type="chain" id="PRO_5011811444" description="Flagella basal body P-ring formation protein FlgA" evidence="7">
    <location>
        <begin position="43"/>
        <end position="246"/>
    </location>
</feature>
<protein>
    <recommendedName>
        <fullName evidence="3 7">Flagella basal body P-ring formation protein FlgA</fullName>
    </recommendedName>
</protein>
<proteinExistence type="inferred from homology"/>
<accession>A0A1M7HEH0</accession>
<dbReference type="AlphaFoldDB" id="A0A1M7HEH0"/>
<dbReference type="CDD" id="cd11614">
    <property type="entry name" value="SAF_CpaB_FlgA_like"/>
    <property type="match status" value="1"/>
</dbReference>
<keyword evidence="4 7" id="KW-0732">Signal</keyword>
<evidence type="ECO:0000256" key="5">
    <source>
        <dbReference type="ARBA" id="ARBA00022764"/>
    </source>
</evidence>
<evidence type="ECO:0000256" key="2">
    <source>
        <dbReference type="ARBA" id="ARBA00010474"/>
    </source>
</evidence>
<keyword evidence="5 7" id="KW-0574">Periplasm</keyword>
<dbReference type="Pfam" id="PF13144">
    <property type="entry name" value="ChapFlgA"/>
    <property type="match status" value="1"/>
</dbReference>
<keyword evidence="10" id="KW-1185">Reference proteome</keyword>
<gene>
    <name evidence="9" type="ORF">SAMN05878437_2087</name>
</gene>
<evidence type="ECO:0000256" key="4">
    <source>
        <dbReference type="ARBA" id="ARBA00022729"/>
    </source>
</evidence>
<evidence type="ECO:0000256" key="7">
    <source>
        <dbReference type="RuleBase" id="RU362063"/>
    </source>
</evidence>
<dbReference type="InterPro" id="IPR013974">
    <property type="entry name" value="SAF"/>
</dbReference>
<dbReference type="InterPro" id="IPR041231">
    <property type="entry name" value="FlgA_N"/>
</dbReference>
<dbReference type="EMBL" id="LT670847">
    <property type="protein sequence ID" value="SHM26859.1"/>
    <property type="molecule type" value="Genomic_DNA"/>
</dbReference>
<dbReference type="GO" id="GO:0044780">
    <property type="term" value="P:bacterial-type flagellum assembly"/>
    <property type="evidence" value="ECO:0007669"/>
    <property type="project" value="InterPro"/>
</dbReference>
<evidence type="ECO:0000259" key="8">
    <source>
        <dbReference type="SMART" id="SM00858"/>
    </source>
</evidence>
<dbReference type="Proteomes" id="UP000190911">
    <property type="component" value="Chromosome I"/>
</dbReference>